<gene>
    <name evidence="6" type="primary">thi4</name>
    <name evidence="7" type="ORF">AKJ51_02055</name>
</gene>
<feature type="binding site" description="in other chain" evidence="6">
    <location>
        <position position="220"/>
    </location>
    <ligand>
        <name>NAD(+)</name>
        <dbReference type="ChEBI" id="CHEBI:57540"/>
        <note>ligand shared between two adjacent protomers</note>
    </ligand>
</feature>
<dbReference type="InterPro" id="IPR036188">
    <property type="entry name" value="FAD/NAD-bd_sf"/>
</dbReference>
<dbReference type="HAMAP" id="MF_00304">
    <property type="entry name" value="Thi4"/>
    <property type="match status" value="1"/>
</dbReference>
<dbReference type="PATRIC" id="fig|1698280.3.peg.259"/>
<feature type="binding site" evidence="6">
    <location>
        <begin position="153"/>
        <end position="155"/>
    </location>
    <ligand>
        <name>NAD(+)</name>
        <dbReference type="ChEBI" id="CHEBI:57540"/>
        <note>ligand shared between two adjacent protomers</note>
    </ligand>
</feature>
<keyword evidence="2 6" id="KW-0479">Metal-binding</keyword>
<keyword evidence="1 6" id="KW-0808">Transferase</keyword>
<feature type="binding site" description="in other chain" evidence="6">
    <location>
        <position position="35"/>
    </location>
    <ligand>
        <name>NAD(+)</name>
        <dbReference type="ChEBI" id="CHEBI:57540"/>
        <note>ligand shared between two adjacent protomers</note>
    </ligand>
</feature>
<dbReference type="UniPathway" id="UPA00060"/>
<dbReference type="AlphaFoldDB" id="A0A133VKV8"/>
<sequence length="253" mass="27186">MLDEEKITKAIVEEFMESFLDHTQIEAGLAGAGPANLVAAKKLAEEGVKTVVFERKLNVGGGMWGGGMMFPRIVVQKEATRILDDFGVNYHEHGEGYYVANSIESVGRLASETVKAGAEIYNLIKVEDVLIREKDRISGLVLNWSAVDRAGLHVDPLAVKTDVVIDGTGHDAEVCEIIEEKIPGADFSVKGEKPMWAEVGEKALMDTTKEIYPGLIVSGMAANAVSEAPRMGPIFGGMLLSGEKAAEIALSKL</sequence>
<feature type="binding site" evidence="6">
    <location>
        <position position="230"/>
    </location>
    <ligand>
        <name>glycine</name>
        <dbReference type="ChEBI" id="CHEBI:57305"/>
    </ligand>
</feature>
<evidence type="ECO:0000256" key="6">
    <source>
        <dbReference type="HAMAP-Rule" id="MF_00304"/>
    </source>
</evidence>
<dbReference type="GO" id="GO:0016763">
    <property type="term" value="F:pentosyltransferase activity"/>
    <property type="evidence" value="ECO:0007669"/>
    <property type="project" value="UniProtKB-UniRule"/>
</dbReference>
<dbReference type="GO" id="GO:0009229">
    <property type="term" value="P:thiamine diphosphate biosynthetic process"/>
    <property type="evidence" value="ECO:0007669"/>
    <property type="project" value="UniProtKB-UniRule"/>
</dbReference>
<name>A0A133VKV8_9EURY</name>
<dbReference type="GO" id="GO:0005506">
    <property type="term" value="F:iron ion binding"/>
    <property type="evidence" value="ECO:0007669"/>
    <property type="project" value="UniProtKB-UniRule"/>
</dbReference>
<dbReference type="Pfam" id="PF01946">
    <property type="entry name" value="Thi4"/>
    <property type="match status" value="1"/>
</dbReference>
<proteinExistence type="inferred from homology"/>
<dbReference type="EC" id="2.4.2.59" evidence="6"/>
<organism evidence="7 8">
    <name type="scientific">candidate division MSBL1 archaeon SCGC-AAA382A20</name>
    <dbReference type="NCBI Taxonomy" id="1698280"/>
    <lineage>
        <taxon>Archaea</taxon>
        <taxon>Methanobacteriati</taxon>
        <taxon>Methanobacteriota</taxon>
        <taxon>candidate division MSBL1</taxon>
    </lineage>
</organism>
<keyword evidence="3 6" id="KW-0784">Thiamine biosynthesis</keyword>
<dbReference type="Gene3D" id="3.50.50.60">
    <property type="entry name" value="FAD/NAD(P)-binding domain"/>
    <property type="match status" value="1"/>
</dbReference>
<feature type="binding site" description="in other chain" evidence="6">
    <location>
        <position position="170"/>
    </location>
    <ligand>
        <name>Fe cation</name>
        <dbReference type="ChEBI" id="CHEBI:24875"/>
        <note>ligand shared between two adjacent protomers</note>
    </ligand>
</feature>
<feature type="binding site" description="in other chain" evidence="6">
    <location>
        <position position="62"/>
    </location>
    <ligand>
        <name>NAD(+)</name>
        <dbReference type="ChEBI" id="CHEBI:57540"/>
        <note>ligand shared between two adjacent protomers</note>
    </ligand>
</feature>
<dbReference type="InterPro" id="IPR002922">
    <property type="entry name" value="Thi4_fam"/>
</dbReference>
<evidence type="ECO:0000313" key="8">
    <source>
        <dbReference type="Proteomes" id="UP000070263"/>
    </source>
</evidence>
<dbReference type="Proteomes" id="UP000070263">
    <property type="component" value="Unassembled WGS sequence"/>
</dbReference>
<evidence type="ECO:0000256" key="3">
    <source>
        <dbReference type="ARBA" id="ARBA00022977"/>
    </source>
</evidence>
<comment type="cofactor">
    <cofactor evidence="6">
        <name>Fe(2+)</name>
        <dbReference type="ChEBI" id="CHEBI:29033"/>
    </cofactor>
</comment>
<dbReference type="GO" id="GO:0009228">
    <property type="term" value="P:thiamine biosynthetic process"/>
    <property type="evidence" value="ECO:0007669"/>
    <property type="project" value="UniProtKB-KW"/>
</dbReference>
<comment type="caution">
    <text evidence="7">The sequence shown here is derived from an EMBL/GenBank/DDBJ whole genome shotgun (WGS) entry which is preliminary data.</text>
</comment>
<dbReference type="SUPFAM" id="SSF51905">
    <property type="entry name" value="FAD/NAD(P)-binding domain"/>
    <property type="match status" value="1"/>
</dbReference>
<evidence type="ECO:0000256" key="2">
    <source>
        <dbReference type="ARBA" id="ARBA00022723"/>
    </source>
</evidence>
<dbReference type="EMBL" id="LHYE01000017">
    <property type="protein sequence ID" value="KXB07082.1"/>
    <property type="molecule type" value="Genomic_DNA"/>
</dbReference>
<comment type="caution">
    <text evidence="6">Lacks conserved residue(s) required for the propagation of feature annotation.</text>
</comment>
<comment type="catalytic activity">
    <reaction evidence="6">
        <text>hydrogen sulfide + glycine + NAD(+) = ADP-5-ethyl-4-methylthiazole-2-carboxylate + nicotinamide + 3 H2O + H(+)</text>
        <dbReference type="Rhea" id="RHEA:55704"/>
        <dbReference type="ChEBI" id="CHEBI:15377"/>
        <dbReference type="ChEBI" id="CHEBI:15378"/>
        <dbReference type="ChEBI" id="CHEBI:17154"/>
        <dbReference type="ChEBI" id="CHEBI:29919"/>
        <dbReference type="ChEBI" id="CHEBI:57305"/>
        <dbReference type="ChEBI" id="CHEBI:57540"/>
        <dbReference type="ChEBI" id="CHEBI:139151"/>
        <dbReference type="EC" id="2.4.2.59"/>
    </reaction>
</comment>
<dbReference type="PANTHER" id="PTHR43422:SF3">
    <property type="entry name" value="THIAMINE THIAZOLE SYNTHASE"/>
    <property type="match status" value="1"/>
</dbReference>
<dbReference type="InterPro" id="IPR022828">
    <property type="entry name" value="Thi4_prok"/>
</dbReference>
<evidence type="ECO:0000313" key="7">
    <source>
        <dbReference type="EMBL" id="KXB07082.1"/>
    </source>
</evidence>
<feature type="binding site" evidence="6">
    <location>
        <position position="155"/>
    </location>
    <ligand>
        <name>Fe cation</name>
        <dbReference type="ChEBI" id="CHEBI:24875"/>
        <note>ligand shared between two adjacent protomers</note>
    </ligand>
</feature>
<keyword evidence="8" id="KW-1185">Reference proteome</keyword>
<comment type="function">
    <text evidence="6">Involved in the biosynthesis of the thiazole moiety of thiamine. Catalyzes the conversion of NAD and glycine to adenosine diphosphate 5-(2-hydroxyethyl)-4-methylthiazole-2-carboxylate (ADT), an adenylated thiazole intermediate, using free sulfide as a source of sulfur.</text>
</comment>
<keyword evidence="4 6" id="KW-0408">Iron</keyword>
<protein>
    <recommendedName>
        <fullName evidence="6">Thiamine thiazole synthase</fullName>
        <ecNumber evidence="6">2.4.2.59</ecNumber>
    </recommendedName>
</protein>
<comment type="pathway">
    <text evidence="6">Cofactor biosynthesis; thiamine diphosphate biosynthesis.</text>
</comment>
<dbReference type="NCBIfam" id="TIGR00292">
    <property type="entry name" value="sulfide-dependent adenosine diphosphate thiazole synthase"/>
    <property type="match status" value="1"/>
</dbReference>
<feature type="binding site" description="in other chain" evidence="6">
    <location>
        <position position="126"/>
    </location>
    <ligand>
        <name>NAD(+)</name>
        <dbReference type="ChEBI" id="CHEBI:57540"/>
        <note>ligand shared between two adjacent protomers</note>
    </ligand>
</feature>
<accession>A0A133VKV8</accession>
<evidence type="ECO:0000256" key="1">
    <source>
        <dbReference type="ARBA" id="ARBA00022679"/>
    </source>
</evidence>
<dbReference type="GO" id="GO:0052837">
    <property type="term" value="P:thiazole biosynthetic process"/>
    <property type="evidence" value="ECO:0007669"/>
    <property type="project" value="UniProtKB-UniRule"/>
</dbReference>
<feature type="binding site" description="in other chain" evidence="6">
    <location>
        <begin position="54"/>
        <end position="55"/>
    </location>
    <ligand>
        <name>NAD(+)</name>
        <dbReference type="ChEBI" id="CHEBI:57540"/>
        <note>ligand shared between two adjacent protomers</note>
    </ligand>
</feature>
<evidence type="ECO:0000256" key="5">
    <source>
        <dbReference type="ARBA" id="ARBA00023027"/>
    </source>
</evidence>
<keyword evidence="5 6" id="KW-0520">NAD</keyword>
<evidence type="ECO:0000256" key="4">
    <source>
        <dbReference type="ARBA" id="ARBA00023004"/>
    </source>
</evidence>
<comment type="subunit">
    <text evidence="6">Homooctamer; tetramer of dimers.</text>
</comment>
<dbReference type="PANTHER" id="PTHR43422">
    <property type="entry name" value="THIAMINE THIAZOLE SYNTHASE"/>
    <property type="match status" value="1"/>
</dbReference>
<comment type="similarity">
    <text evidence="6">Belongs to the THI4 family.</text>
</comment>
<reference evidence="7 8" key="1">
    <citation type="journal article" date="2016" name="Sci. Rep.">
        <title>Metabolic traits of an uncultured archaeal lineage -MSBL1- from brine pools of the Red Sea.</title>
        <authorList>
            <person name="Mwirichia R."/>
            <person name="Alam I."/>
            <person name="Rashid M."/>
            <person name="Vinu M."/>
            <person name="Ba-Alawi W."/>
            <person name="Anthony Kamau A."/>
            <person name="Kamanda Ngugi D."/>
            <person name="Goker M."/>
            <person name="Klenk H.P."/>
            <person name="Bajic V."/>
            <person name="Stingl U."/>
        </authorList>
    </citation>
    <scope>NUCLEOTIDE SEQUENCE [LARGE SCALE GENOMIC DNA]</scope>
    <source>
        <strain evidence="7">SCGC-AAA382A20</strain>
    </source>
</reference>
<dbReference type="PRINTS" id="PR00419">
    <property type="entry name" value="ADXRDTASE"/>
</dbReference>